<gene>
    <name evidence="1" type="ORF">NCTC11807_01439</name>
</gene>
<evidence type="ECO:0000313" key="2">
    <source>
        <dbReference type="Proteomes" id="UP000255425"/>
    </source>
</evidence>
<proteinExistence type="predicted"/>
<organism evidence="1 2">
    <name type="scientific">Staphylococcus saccharolyticus</name>
    <dbReference type="NCBI Taxonomy" id="33028"/>
    <lineage>
        <taxon>Bacteria</taxon>
        <taxon>Bacillati</taxon>
        <taxon>Bacillota</taxon>
        <taxon>Bacilli</taxon>
        <taxon>Bacillales</taxon>
        <taxon>Staphylococcaceae</taxon>
        <taxon>Staphylococcus</taxon>
    </lineage>
</organism>
<name>A0A380H4Y8_9STAP</name>
<dbReference type="RefSeq" id="WP_349510227.1">
    <property type="nucleotide sequence ID" value="NZ_JAZESQ010000004.1"/>
</dbReference>
<evidence type="ECO:0000313" key="1">
    <source>
        <dbReference type="EMBL" id="SUM71440.1"/>
    </source>
</evidence>
<dbReference type="EMBL" id="UHDZ01000001">
    <property type="protein sequence ID" value="SUM71440.1"/>
    <property type="molecule type" value="Genomic_DNA"/>
</dbReference>
<dbReference type="PANTHER" id="PTHR30619">
    <property type="entry name" value="DNA INTERNALIZATION/COMPETENCE PROTEIN COMEC/REC2"/>
    <property type="match status" value="1"/>
</dbReference>
<dbReference type="InterPro" id="IPR036866">
    <property type="entry name" value="RibonucZ/Hydroxyglut_hydro"/>
</dbReference>
<dbReference type="Proteomes" id="UP000255425">
    <property type="component" value="Unassembled WGS sequence"/>
</dbReference>
<dbReference type="InterPro" id="IPR052159">
    <property type="entry name" value="Competence_DNA_uptake"/>
</dbReference>
<dbReference type="SUPFAM" id="SSF56281">
    <property type="entry name" value="Metallo-hydrolase/oxidoreductase"/>
    <property type="match status" value="1"/>
</dbReference>
<protein>
    <submittedName>
        <fullName evidence="1">ComEC late competence protein 3</fullName>
    </submittedName>
</protein>
<sequence length="112" mass="12912">MGDATVNNEQKLINNYQLPKIDILKVGYHGSRASSSKEFIKIIKPTISLISSGKNNKYRLHNYDVIDRLKTYGSKVFDTQNNGELKINLNENSFKVYRYILNQETLAREVTQ</sequence>
<accession>A0A380H4Y8</accession>
<dbReference type="AlphaFoldDB" id="A0A380H4Y8"/>
<dbReference type="Gene3D" id="3.60.15.10">
    <property type="entry name" value="Ribonuclease Z/Hydroxyacylglutathione hydrolase-like"/>
    <property type="match status" value="1"/>
</dbReference>
<dbReference type="PANTHER" id="PTHR30619:SF1">
    <property type="entry name" value="RECOMBINATION PROTEIN 2"/>
    <property type="match status" value="1"/>
</dbReference>
<reference evidence="1 2" key="1">
    <citation type="submission" date="2018-06" db="EMBL/GenBank/DDBJ databases">
        <authorList>
            <consortium name="Pathogen Informatics"/>
            <person name="Doyle S."/>
        </authorList>
    </citation>
    <scope>NUCLEOTIDE SEQUENCE [LARGE SCALE GENOMIC DNA]</scope>
    <source>
        <strain evidence="1 2">NCTC11807</strain>
    </source>
</reference>
<keyword evidence="2" id="KW-1185">Reference proteome</keyword>